<evidence type="ECO:0000256" key="3">
    <source>
        <dbReference type="ARBA" id="ARBA00019905"/>
    </source>
</evidence>
<dbReference type="PANTHER" id="PTHR23403:SF5">
    <property type="entry name" value="TREHALASE"/>
    <property type="match status" value="1"/>
</dbReference>
<dbReference type="WBParaSite" id="PSU_v2.g1787.t1">
    <property type="protein sequence ID" value="PSU_v2.g1787.t1"/>
    <property type="gene ID" value="PSU_v2.g1787"/>
</dbReference>
<dbReference type="Gene3D" id="1.50.10.10">
    <property type="match status" value="1"/>
</dbReference>
<dbReference type="GO" id="GO:0005993">
    <property type="term" value="P:trehalose catabolic process"/>
    <property type="evidence" value="ECO:0007669"/>
    <property type="project" value="TreeGrafter"/>
</dbReference>
<protein>
    <recommendedName>
        <fullName evidence="3">Trehalase</fullName>
        <ecNumber evidence="2">3.2.1.28</ecNumber>
    </recommendedName>
    <alternativeName>
        <fullName evidence="4">Alpha,alpha-trehalase</fullName>
    </alternativeName>
</protein>
<organism evidence="5 6">
    <name type="scientific">Panagrolaimus superbus</name>
    <dbReference type="NCBI Taxonomy" id="310955"/>
    <lineage>
        <taxon>Eukaryota</taxon>
        <taxon>Metazoa</taxon>
        <taxon>Ecdysozoa</taxon>
        <taxon>Nematoda</taxon>
        <taxon>Chromadorea</taxon>
        <taxon>Rhabditida</taxon>
        <taxon>Tylenchina</taxon>
        <taxon>Panagrolaimomorpha</taxon>
        <taxon>Panagrolaimoidea</taxon>
        <taxon>Panagrolaimidae</taxon>
        <taxon>Panagrolaimus</taxon>
    </lineage>
</organism>
<comment type="similarity">
    <text evidence="1">Belongs to the glycosyl hydrolase 37 family.</text>
</comment>
<dbReference type="InterPro" id="IPR001661">
    <property type="entry name" value="Glyco_hydro_37"/>
</dbReference>
<dbReference type="GO" id="GO:0004555">
    <property type="term" value="F:alpha,alpha-trehalase activity"/>
    <property type="evidence" value="ECO:0007669"/>
    <property type="project" value="UniProtKB-EC"/>
</dbReference>
<dbReference type="Proteomes" id="UP000887577">
    <property type="component" value="Unplaced"/>
</dbReference>
<evidence type="ECO:0000313" key="6">
    <source>
        <dbReference type="WBParaSite" id="PSU_v2.g1787.t1"/>
    </source>
</evidence>
<dbReference type="PANTHER" id="PTHR23403">
    <property type="entry name" value="TREHALASE"/>
    <property type="match status" value="1"/>
</dbReference>
<name>A0A914YEY7_9BILA</name>
<keyword evidence="5" id="KW-1185">Reference proteome</keyword>
<dbReference type="AlphaFoldDB" id="A0A914YEY7"/>
<evidence type="ECO:0000256" key="1">
    <source>
        <dbReference type="ARBA" id="ARBA00005615"/>
    </source>
</evidence>
<dbReference type="Pfam" id="PF01204">
    <property type="entry name" value="Trehalase"/>
    <property type="match status" value="1"/>
</dbReference>
<proteinExistence type="inferred from homology"/>
<dbReference type="EC" id="3.2.1.28" evidence="2"/>
<evidence type="ECO:0000256" key="2">
    <source>
        <dbReference type="ARBA" id="ARBA00012757"/>
    </source>
</evidence>
<reference evidence="6" key="1">
    <citation type="submission" date="2022-11" db="UniProtKB">
        <authorList>
            <consortium name="WormBaseParasite"/>
        </authorList>
    </citation>
    <scope>IDENTIFICATION</scope>
</reference>
<evidence type="ECO:0000313" key="5">
    <source>
        <dbReference type="Proteomes" id="UP000887577"/>
    </source>
</evidence>
<dbReference type="InterPro" id="IPR012341">
    <property type="entry name" value="6hp_glycosidase-like_sf"/>
</dbReference>
<accession>A0A914YEY7</accession>
<dbReference type="SUPFAM" id="SSF48208">
    <property type="entry name" value="Six-hairpin glycosidases"/>
    <property type="match status" value="1"/>
</dbReference>
<sequence>MTKYANEQWDFPNGWGNLNHMIVEGFRNSKSNKSQATAAFKIARKWINGNYKVFKATGSMWEKYDITGSYPSPGVGGEYKVQDGFGLTNGAILDLLITYKDEMTLLN</sequence>
<evidence type="ECO:0000256" key="4">
    <source>
        <dbReference type="ARBA" id="ARBA00030473"/>
    </source>
</evidence>
<dbReference type="InterPro" id="IPR008928">
    <property type="entry name" value="6-hairpin_glycosidase_sf"/>
</dbReference>